<dbReference type="Proteomes" id="UP000183809">
    <property type="component" value="Unassembled WGS sequence"/>
</dbReference>
<evidence type="ECO:0000313" key="2">
    <source>
        <dbReference type="Proteomes" id="UP000183809"/>
    </source>
</evidence>
<keyword evidence="2" id="KW-1185">Reference proteome</keyword>
<dbReference type="EMBL" id="MNUE01000042">
    <property type="protein sequence ID" value="OJD31981.1"/>
    <property type="molecule type" value="Genomic_DNA"/>
</dbReference>
<dbReference type="AlphaFoldDB" id="A0A1J9RWW7"/>
<proteinExistence type="predicted"/>
<dbReference type="STRING" id="236234.A0A1J9RWW7"/>
<dbReference type="SUPFAM" id="SSF81901">
    <property type="entry name" value="HCP-like"/>
    <property type="match status" value="1"/>
</dbReference>
<reference evidence="1 2" key="1">
    <citation type="submission" date="2016-10" db="EMBL/GenBank/DDBJ databases">
        <title>Proteomics and genomics reveal pathogen-plant mechanisms compatible with a hemibiotrophic lifestyle of Diplodia corticola.</title>
        <authorList>
            <person name="Fernandes I."/>
            <person name="De Jonge R."/>
            <person name="Van De Peer Y."/>
            <person name="Devreese B."/>
            <person name="Alves A."/>
            <person name="Esteves A.C."/>
        </authorList>
    </citation>
    <scope>NUCLEOTIDE SEQUENCE [LARGE SCALE GENOMIC DNA]</scope>
    <source>
        <strain evidence="1 2">CBS 112549</strain>
    </source>
</reference>
<dbReference type="GeneID" id="31016199"/>
<dbReference type="OrthoDB" id="5379420at2759"/>
<comment type="caution">
    <text evidence="1">The sequence shown here is derived from an EMBL/GenBank/DDBJ whole genome shotgun (WGS) entry which is preliminary data.</text>
</comment>
<protein>
    <submittedName>
        <fullName evidence="1">Tetratricopeptide-like helical protein</fullName>
    </submittedName>
</protein>
<dbReference type="RefSeq" id="XP_020128241.1">
    <property type="nucleotide sequence ID" value="XM_020275938.1"/>
</dbReference>
<accession>A0A1J9RWW7</accession>
<evidence type="ECO:0000313" key="1">
    <source>
        <dbReference type="EMBL" id="OJD31981.1"/>
    </source>
</evidence>
<sequence length="516" mass="59122">MLSQQLSRPFARPITRPRPRTNVCICCRSAGVPDVFRRHYAKATPRKAPSTKAEAWRNRARVMTASEKQRAQAQGVQAVQARSGKLLPNFELLRWLKKSGLVQADPEKALVLLDEMRELSSKLDGSAARKLCKEHQIDHRDMYFFARACLYHSNHEVVRKLGKTLLLAASANQIDRATLYLLRMADRQDRDGGFRLRMAYNSPELAVARRHLQRLVDSRHLEAMVFRAKRMAAEGNTQQAIRILEVATESQGAEYQDHEAMHHEYSGHFFKDIEESRSESPWTMLATLYSKQGNFAAAEHAFSLGMEKHDDPRAFQGFAAIMTDKFSPLWVEYMTKAAASGSWTAAKSLGEFYSAPLEQIPEKLRHEMWQLETHGAAVEWWYYCLSNEELKYLDKPPGTKLIRADHWRPYKDPATDSALFMAELNPRQALAMEWYDIAWRGQYCFSDEENTLINEAMQKIVDEATSQSFAGGGLTGSRAGLPSKLRHYDQHHLSTEKHLWERAAVELDEFKKRIFG</sequence>
<name>A0A1J9RWW7_9PEZI</name>
<organism evidence="1 2">
    <name type="scientific">Diplodia corticola</name>
    <dbReference type="NCBI Taxonomy" id="236234"/>
    <lineage>
        <taxon>Eukaryota</taxon>
        <taxon>Fungi</taxon>
        <taxon>Dikarya</taxon>
        <taxon>Ascomycota</taxon>
        <taxon>Pezizomycotina</taxon>
        <taxon>Dothideomycetes</taxon>
        <taxon>Dothideomycetes incertae sedis</taxon>
        <taxon>Botryosphaeriales</taxon>
        <taxon>Botryosphaeriaceae</taxon>
        <taxon>Diplodia</taxon>
    </lineage>
</organism>
<gene>
    <name evidence="1" type="ORF">BKCO1_4200078</name>
</gene>